<proteinExistence type="inferred from homology"/>
<dbReference type="HAMAP" id="MF_00337">
    <property type="entry name" value="Exonuc_7_S"/>
    <property type="match status" value="1"/>
</dbReference>
<keyword evidence="5 6" id="KW-0269">Exonuclease</keyword>
<keyword evidence="3 6" id="KW-0540">Nuclease</keyword>
<name>A0A227KGN7_9BURK</name>
<dbReference type="NCBIfam" id="NF002139">
    <property type="entry name" value="PRK00977.1-3"/>
    <property type="match status" value="1"/>
</dbReference>
<dbReference type="AlphaFoldDB" id="A0A227KGN7"/>
<comment type="function">
    <text evidence="6">Bidirectionally degrades single-stranded DNA into large acid-insoluble oligonucleotides, which are then degraded further into small acid-soluble oligonucleotides.</text>
</comment>
<evidence type="ECO:0000256" key="5">
    <source>
        <dbReference type="ARBA" id="ARBA00022839"/>
    </source>
</evidence>
<dbReference type="GO" id="GO:0009318">
    <property type="term" value="C:exodeoxyribonuclease VII complex"/>
    <property type="evidence" value="ECO:0007669"/>
    <property type="project" value="UniProtKB-UniRule"/>
</dbReference>
<dbReference type="Proteomes" id="UP000214610">
    <property type="component" value="Unassembled WGS sequence"/>
</dbReference>
<dbReference type="RefSeq" id="WP_066592774.1">
    <property type="nucleotide sequence ID" value="NZ_CAJTBZ010000034.1"/>
</dbReference>
<dbReference type="NCBIfam" id="TIGR01280">
    <property type="entry name" value="xseB"/>
    <property type="match status" value="1"/>
</dbReference>
<evidence type="ECO:0000256" key="6">
    <source>
        <dbReference type="HAMAP-Rule" id="MF_00337"/>
    </source>
</evidence>
<dbReference type="Gene3D" id="1.10.287.1040">
    <property type="entry name" value="Exonuclease VII, small subunit"/>
    <property type="match status" value="1"/>
</dbReference>
<comment type="catalytic activity">
    <reaction evidence="6">
        <text>Exonucleolytic cleavage in either 5'- to 3'- or 3'- to 5'-direction to yield nucleoside 5'-phosphates.</text>
        <dbReference type="EC" id="3.1.11.6"/>
    </reaction>
</comment>
<comment type="caution">
    <text evidence="7">The sequence shown here is derived from an EMBL/GenBank/DDBJ whole genome shotgun (WGS) entry which is preliminary data.</text>
</comment>
<dbReference type="EMBL" id="NHMP01000007">
    <property type="protein sequence ID" value="OXE45829.1"/>
    <property type="molecule type" value="Genomic_DNA"/>
</dbReference>
<reference evidence="8" key="1">
    <citation type="submission" date="2017-05" db="EMBL/GenBank/DDBJ databases">
        <title>Improved OligoMM genomes.</title>
        <authorList>
            <person name="Garzetti D."/>
        </authorList>
    </citation>
    <scope>NUCLEOTIDE SEQUENCE [LARGE SCALE GENOMIC DNA]</scope>
    <source>
        <strain evidence="8">YL45</strain>
    </source>
</reference>
<dbReference type="GO" id="GO:0005829">
    <property type="term" value="C:cytosol"/>
    <property type="evidence" value="ECO:0007669"/>
    <property type="project" value="TreeGrafter"/>
</dbReference>
<evidence type="ECO:0000313" key="7">
    <source>
        <dbReference type="EMBL" id="OXE45829.1"/>
    </source>
</evidence>
<organism evidence="7 8">
    <name type="scientific">Turicimonas muris</name>
    <dbReference type="NCBI Taxonomy" id="1796652"/>
    <lineage>
        <taxon>Bacteria</taxon>
        <taxon>Pseudomonadati</taxon>
        <taxon>Pseudomonadota</taxon>
        <taxon>Betaproteobacteria</taxon>
        <taxon>Burkholderiales</taxon>
        <taxon>Sutterellaceae</taxon>
        <taxon>Turicimonas</taxon>
    </lineage>
</organism>
<dbReference type="GO" id="GO:0008855">
    <property type="term" value="F:exodeoxyribonuclease VII activity"/>
    <property type="evidence" value="ECO:0007669"/>
    <property type="project" value="UniProtKB-UniRule"/>
</dbReference>
<evidence type="ECO:0000256" key="4">
    <source>
        <dbReference type="ARBA" id="ARBA00022801"/>
    </source>
</evidence>
<comment type="subcellular location">
    <subcellularLocation>
        <location evidence="6">Cytoplasm</location>
    </subcellularLocation>
</comment>
<gene>
    <name evidence="6" type="primary">xseB</name>
    <name evidence="7" type="ORF">ADH67_10435</name>
</gene>
<keyword evidence="4 6" id="KW-0378">Hydrolase</keyword>
<keyword evidence="8" id="KW-1185">Reference proteome</keyword>
<dbReference type="EC" id="3.1.11.6" evidence="6"/>
<accession>A0A227KGN7</accession>
<keyword evidence="2 6" id="KW-0963">Cytoplasm</keyword>
<evidence type="ECO:0000313" key="8">
    <source>
        <dbReference type="Proteomes" id="UP000214610"/>
    </source>
</evidence>
<dbReference type="InterPro" id="IPR037004">
    <property type="entry name" value="Exonuc_VII_ssu_sf"/>
</dbReference>
<evidence type="ECO:0000256" key="3">
    <source>
        <dbReference type="ARBA" id="ARBA00022722"/>
    </source>
</evidence>
<protein>
    <recommendedName>
        <fullName evidence="6">Exodeoxyribonuclease 7 small subunit</fullName>
        <ecNumber evidence="6">3.1.11.6</ecNumber>
    </recommendedName>
    <alternativeName>
        <fullName evidence="6">Exodeoxyribonuclease VII small subunit</fullName>
        <shortName evidence="6">Exonuclease VII small subunit</shortName>
    </alternativeName>
</protein>
<dbReference type="PANTHER" id="PTHR34137:SF1">
    <property type="entry name" value="EXODEOXYRIBONUCLEASE 7 SMALL SUBUNIT"/>
    <property type="match status" value="1"/>
</dbReference>
<dbReference type="GO" id="GO:0006308">
    <property type="term" value="P:DNA catabolic process"/>
    <property type="evidence" value="ECO:0007669"/>
    <property type="project" value="UniProtKB-UniRule"/>
</dbReference>
<comment type="similarity">
    <text evidence="1 6">Belongs to the XseB family.</text>
</comment>
<dbReference type="SUPFAM" id="SSF116842">
    <property type="entry name" value="XseB-like"/>
    <property type="match status" value="1"/>
</dbReference>
<dbReference type="Pfam" id="PF02609">
    <property type="entry name" value="Exonuc_VII_S"/>
    <property type="match status" value="1"/>
</dbReference>
<comment type="subunit">
    <text evidence="6">Heterooligomer composed of large and small subunits.</text>
</comment>
<dbReference type="InterPro" id="IPR003761">
    <property type="entry name" value="Exonuc_VII_S"/>
</dbReference>
<evidence type="ECO:0000256" key="2">
    <source>
        <dbReference type="ARBA" id="ARBA00022490"/>
    </source>
</evidence>
<evidence type="ECO:0000256" key="1">
    <source>
        <dbReference type="ARBA" id="ARBA00009998"/>
    </source>
</evidence>
<sequence length="84" mass="9337">MAQDKTKEISQMSYEEALAELEQLSSKMSQGGLTLEESVATYQRGIELGSHCQKLLDEAQKKIQKLDSELTAITSSDLKDDVPF</sequence>
<dbReference type="PANTHER" id="PTHR34137">
    <property type="entry name" value="EXODEOXYRIBONUCLEASE 7 SMALL SUBUNIT"/>
    <property type="match status" value="1"/>
</dbReference>
<dbReference type="GeneID" id="78361428"/>